<evidence type="ECO:0000313" key="3">
    <source>
        <dbReference type="EMBL" id="KAA1120164.1"/>
    </source>
</evidence>
<sequence length="84" mass="8981">MHIKSVTVICCLAGFALGAPMEPKDVVAGRTLGSGSRGPQKCTCCKPPTRTCLECGKEIPIPIARPPKKEPITRPRPTLPETKN</sequence>
<feature type="signal peptide" evidence="2">
    <location>
        <begin position="1"/>
        <end position="18"/>
    </location>
</feature>
<name>A0A5B0R5I8_PUCGR</name>
<accession>A0A5B0R5I8</accession>
<keyword evidence="2" id="KW-0732">Signal</keyword>
<reference evidence="3 4" key="1">
    <citation type="submission" date="2019-05" db="EMBL/GenBank/DDBJ databases">
        <title>Emergence of the Ug99 lineage of the wheat stem rust pathogen through somatic hybridization.</title>
        <authorList>
            <person name="Li F."/>
            <person name="Upadhyaya N.M."/>
            <person name="Sperschneider J."/>
            <person name="Matny O."/>
            <person name="Nguyen-Phuc H."/>
            <person name="Mago R."/>
            <person name="Raley C."/>
            <person name="Miller M.E."/>
            <person name="Silverstein K.A.T."/>
            <person name="Henningsen E."/>
            <person name="Hirsch C.D."/>
            <person name="Visser B."/>
            <person name="Pretorius Z.A."/>
            <person name="Steffenson B.J."/>
            <person name="Schwessinger B."/>
            <person name="Dodds P.N."/>
            <person name="Figueroa M."/>
        </authorList>
    </citation>
    <scope>NUCLEOTIDE SEQUENCE [LARGE SCALE GENOMIC DNA]</scope>
    <source>
        <strain evidence="3">21-0</strain>
    </source>
</reference>
<dbReference type="EMBL" id="VSWC01000001">
    <property type="protein sequence ID" value="KAA1120164.1"/>
    <property type="molecule type" value="Genomic_DNA"/>
</dbReference>
<evidence type="ECO:0000313" key="4">
    <source>
        <dbReference type="Proteomes" id="UP000324748"/>
    </source>
</evidence>
<gene>
    <name evidence="3" type="ORF">PGT21_037221</name>
</gene>
<keyword evidence="4" id="KW-1185">Reference proteome</keyword>
<feature type="region of interest" description="Disordered" evidence="1">
    <location>
        <begin position="64"/>
        <end position="84"/>
    </location>
</feature>
<evidence type="ECO:0008006" key="5">
    <source>
        <dbReference type="Google" id="ProtNLM"/>
    </source>
</evidence>
<organism evidence="3 4">
    <name type="scientific">Puccinia graminis f. sp. tritici</name>
    <dbReference type="NCBI Taxonomy" id="56615"/>
    <lineage>
        <taxon>Eukaryota</taxon>
        <taxon>Fungi</taxon>
        <taxon>Dikarya</taxon>
        <taxon>Basidiomycota</taxon>
        <taxon>Pucciniomycotina</taxon>
        <taxon>Pucciniomycetes</taxon>
        <taxon>Pucciniales</taxon>
        <taxon>Pucciniaceae</taxon>
        <taxon>Puccinia</taxon>
    </lineage>
</organism>
<feature type="chain" id="PRO_5023090592" description="Secreted protein" evidence="2">
    <location>
        <begin position="19"/>
        <end position="84"/>
    </location>
</feature>
<evidence type="ECO:0000256" key="2">
    <source>
        <dbReference type="SAM" id="SignalP"/>
    </source>
</evidence>
<dbReference type="Proteomes" id="UP000324748">
    <property type="component" value="Unassembled WGS sequence"/>
</dbReference>
<protein>
    <recommendedName>
        <fullName evidence="5">Secreted protein</fullName>
    </recommendedName>
</protein>
<dbReference type="AlphaFoldDB" id="A0A5B0R5I8"/>
<comment type="caution">
    <text evidence="3">The sequence shown here is derived from an EMBL/GenBank/DDBJ whole genome shotgun (WGS) entry which is preliminary data.</text>
</comment>
<proteinExistence type="predicted"/>
<evidence type="ECO:0000256" key="1">
    <source>
        <dbReference type="SAM" id="MobiDB-lite"/>
    </source>
</evidence>